<feature type="transmembrane region" description="Helical" evidence="5">
    <location>
        <begin position="466"/>
        <end position="485"/>
    </location>
</feature>
<dbReference type="PANTHER" id="PTHR47547:SF1">
    <property type="entry name" value="ASPARTATE-PROTON SYMPORTER"/>
    <property type="match status" value="1"/>
</dbReference>
<feature type="transmembrane region" description="Helical" evidence="5">
    <location>
        <begin position="69"/>
        <end position="90"/>
    </location>
</feature>
<keyword evidence="4 5" id="KW-0472">Membrane</keyword>
<keyword evidence="7" id="KW-1185">Reference proteome</keyword>
<dbReference type="Gene3D" id="1.20.1740.10">
    <property type="entry name" value="Amino acid/polyamine transporter I"/>
    <property type="match status" value="1"/>
</dbReference>
<dbReference type="PIRSF" id="PIRSF006060">
    <property type="entry name" value="AA_transporter"/>
    <property type="match status" value="1"/>
</dbReference>
<feature type="transmembrane region" description="Helical" evidence="5">
    <location>
        <begin position="319"/>
        <end position="339"/>
    </location>
</feature>
<feature type="transmembrane region" description="Helical" evidence="5">
    <location>
        <begin position="29"/>
        <end position="48"/>
    </location>
</feature>
<feature type="transmembrane region" description="Helical" evidence="5">
    <location>
        <begin position="406"/>
        <end position="424"/>
    </location>
</feature>
<proteinExistence type="predicted"/>
<organism evidence="6 7">
    <name type="scientific">Desulfotomaculum copahuensis</name>
    <dbReference type="NCBI Taxonomy" id="1838280"/>
    <lineage>
        <taxon>Bacteria</taxon>
        <taxon>Bacillati</taxon>
        <taxon>Bacillota</taxon>
        <taxon>Clostridia</taxon>
        <taxon>Eubacteriales</taxon>
        <taxon>Desulfotomaculaceae</taxon>
        <taxon>Desulfotomaculum</taxon>
    </lineage>
</organism>
<feature type="transmembrane region" description="Helical" evidence="5">
    <location>
        <begin position="177"/>
        <end position="198"/>
    </location>
</feature>
<feature type="transmembrane region" description="Helical" evidence="5">
    <location>
        <begin position="262"/>
        <end position="281"/>
    </location>
</feature>
<dbReference type="EMBL" id="LYVF01000197">
    <property type="protein sequence ID" value="OAT79461.1"/>
    <property type="molecule type" value="Genomic_DNA"/>
</dbReference>
<evidence type="ECO:0000256" key="2">
    <source>
        <dbReference type="ARBA" id="ARBA00022692"/>
    </source>
</evidence>
<evidence type="ECO:0000313" key="7">
    <source>
        <dbReference type="Proteomes" id="UP000078532"/>
    </source>
</evidence>
<comment type="caution">
    <text evidence="6">The sequence shown here is derived from an EMBL/GenBank/DDBJ whole genome shotgun (WGS) entry which is preliminary data.</text>
</comment>
<feature type="transmembrane region" description="Helical" evidence="5">
    <location>
        <begin position="378"/>
        <end position="400"/>
    </location>
</feature>
<accession>A0A1B7LB65</accession>
<dbReference type="OrthoDB" id="3181223at2"/>
<reference evidence="6 7" key="1">
    <citation type="submission" date="2016-04" db="EMBL/GenBank/DDBJ databases">
        <authorList>
            <person name="Evans L.H."/>
            <person name="Alamgir A."/>
            <person name="Owens N."/>
            <person name="Weber N.D."/>
            <person name="Virtaneva K."/>
            <person name="Barbian K."/>
            <person name="Babar A."/>
            <person name="Rosenke K."/>
        </authorList>
    </citation>
    <scope>NUCLEOTIDE SEQUENCE [LARGE SCALE GENOMIC DNA]</scope>
    <source>
        <strain evidence="6 7">LMa1</strain>
    </source>
</reference>
<dbReference type="AlphaFoldDB" id="A0A1B7LB65"/>
<feature type="transmembrane region" description="Helical" evidence="5">
    <location>
        <begin position="436"/>
        <end position="454"/>
    </location>
</feature>
<dbReference type="PANTHER" id="PTHR47547">
    <property type="match status" value="1"/>
</dbReference>
<keyword evidence="2 5" id="KW-0812">Transmembrane</keyword>
<gene>
    <name evidence="6" type="ORF">A6M21_01355</name>
</gene>
<dbReference type="InterPro" id="IPR002293">
    <property type="entry name" value="AA/rel_permease1"/>
</dbReference>
<protein>
    <submittedName>
        <fullName evidence="6">Aspartate:proton symporter</fullName>
    </submittedName>
</protein>
<evidence type="ECO:0000313" key="6">
    <source>
        <dbReference type="EMBL" id="OAT79461.1"/>
    </source>
</evidence>
<dbReference type="Pfam" id="PF13520">
    <property type="entry name" value="AA_permease_2"/>
    <property type="match status" value="1"/>
</dbReference>
<dbReference type="GO" id="GO:0016020">
    <property type="term" value="C:membrane"/>
    <property type="evidence" value="ECO:0007669"/>
    <property type="project" value="UniProtKB-SubCell"/>
</dbReference>
<name>A0A1B7LB65_9FIRM</name>
<dbReference type="GO" id="GO:0022857">
    <property type="term" value="F:transmembrane transporter activity"/>
    <property type="evidence" value="ECO:0007669"/>
    <property type="project" value="InterPro"/>
</dbReference>
<dbReference type="Proteomes" id="UP000078532">
    <property type="component" value="Unassembled WGS sequence"/>
</dbReference>
<feature type="transmembrane region" description="Helical" evidence="5">
    <location>
        <begin position="145"/>
        <end position="165"/>
    </location>
</feature>
<evidence type="ECO:0000256" key="5">
    <source>
        <dbReference type="SAM" id="Phobius"/>
    </source>
</evidence>
<sequence length="516" mass="55554">MASLGGIIGSGWLFGSLFAANDAGPAAVFSWLIGGFAVLLIGLVYAELSSMIPESGGIVRFPQYSHGSLVSFIMGWAAWIGYCTVTSIEAEAVTQYANYYIPGLYVGKTLTPLGILVSAVLVIAFFLINWYGVRAFAAVNTRLTMFKFVMPVLTLFAFLLFGFHTRNFEHFGGFMPMGSAGVLKAIATAGVIFAFLGFRQSVDLAGEARNPQRDVPRAIVVSILIGVVLYALLQIVFVGALTPADLKAGWANMSMSSPFADVAMTLGLGWLAFLLFFDAVISPAGTGIVYTASTCRIGYALAQNGSWPRVFSLLHPKRGVPYMGMIINLIINLILLAPFPGWNKLVGVVSSAIVFTYVAGPVAALSLRRTGREMNRPLTVKGMGLIAPVAFIIASLIIYWSGWPTTGEVLITMLIGLPFYIYFYRRDKLPAEHVKAGIWLVIYLIFMIIMSYIGTFGKGELKLIPYPLDMLVVAAGSLVAFYWGVNSGIVTAEVNTAVRTQNGDAGMSGKTAHARA</sequence>
<evidence type="ECO:0000256" key="4">
    <source>
        <dbReference type="ARBA" id="ARBA00023136"/>
    </source>
</evidence>
<dbReference type="InterPro" id="IPR052962">
    <property type="entry name" value="AA_Transporter_AGT"/>
</dbReference>
<evidence type="ECO:0000256" key="1">
    <source>
        <dbReference type="ARBA" id="ARBA00004141"/>
    </source>
</evidence>
<feature type="transmembrane region" description="Helical" evidence="5">
    <location>
        <begin position="219"/>
        <end position="242"/>
    </location>
</feature>
<keyword evidence="3 5" id="KW-1133">Transmembrane helix</keyword>
<feature type="transmembrane region" description="Helical" evidence="5">
    <location>
        <begin position="110"/>
        <end position="133"/>
    </location>
</feature>
<evidence type="ECO:0000256" key="3">
    <source>
        <dbReference type="ARBA" id="ARBA00022989"/>
    </source>
</evidence>
<dbReference type="STRING" id="1838280.A6M21_01355"/>
<comment type="subcellular location">
    <subcellularLocation>
        <location evidence="1">Membrane</location>
        <topology evidence="1">Multi-pass membrane protein</topology>
    </subcellularLocation>
</comment>
<feature type="transmembrane region" description="Helical" evidence="5">
    <location>
        <begin position="345"/>
        <end position="366"/>
    </location>
</feature>